<protein>
    <submittedName>
        <fullName evidence="12">Serine protease DegQ</fullName>
    </submittedName>
</protein>
<feature type="binding site" evidence="10">
    <location>
        <begin position="220"/>
        <end position="222"/>
    </location>
    <ligand>
        <name>substrate</name>
    </ligand>
</feature>
<keyword evidence="4" id="KW-0732">Signal</keyword>
<keyword evidence="13" id="KW-1185">Reference proteome</keyword>
<dbReference type="CDD" id="cd23084">
    <property type="entry name" value="cpPDZ2_DegP-like"/>
    <property type="match status" value="1"/>
</dbReference>
<comment type="similarity">
    <text evidence="2">Belongs to the peptidase S1C family.</text>
</comment>
<dbReference type="NCBIfam" id="TIGR02037">
    <property type="entry name" value="degP_htrA_DO"/>
    <property type="match status" value="1"/>
</dbReference>
<evidence type="ECO:0000313" key="12">
    <source>
        <dbReference type="EMBL" id="BCX89505.1"/>
    </source>
</evidence>
<dbReference type="InterPro" id="IPR001940">
    <property type="entry name" value="Peptidase_S1C"/>
</dbReference>
<dbReference type="EMBL" id="AP024718">
    <property type="protein sequence ID" value="BCX89505.1"/>
    <property type="molecule type" value="Genomic_DNA"/>
</dbReference>
<evidence type="ECO:0000256" key="7">
    <source>
        <dbReference type="ARBA" id="ARBA00022801"/>
    </source>
</evidence>
<evidence type="ECO:0000256" key="1">
    <source>
        <dbReference type="ARBA" id="ARBA00004418"/>
    </source>
</evidence>
<evidence type="ECO:0000256" key="9">
    <source>
        <dbReference type="PIRSR" id="PIRSR611782-1"/>
    </source>
</evidence>
<evidence type="ECO:0000313" key="13">
    <source>
        <dbReference type="Proteomes" id="UP001321450"/>
    </source>
</evidence>
<feature type="binding site" evidence="10">
    <location>
        <begin position="238"/>
        <end position="242"/>
    </location>
    <ligand>
        <name>substrate</name>
    </ligand>
</feature>
<organism evidence="12 13">
    <name type="scientific">Methylomarinovum tepidoasis</name>
    <dbReference type="NCBI Taxonomy" id="2840183"/>
    <lineage>
        <taxon>Bacteria</taxon>
        <taxon>Pseudomonadati</taxon>
        <taxon>Pseudomonadota</taxon>
        <taxon>Gammaproteobacteria</taxon>
        <taxon>Methylococcales</taxon>
        <taxon>Methylothermaceae</taxon>
        <taxon>Methylomarinovum</taxon>
    </lineage>
</organism>
<evidence type="ECO:0000256" key="5">
    <source>
        <dbReference type="ARBA" id="ARBA00022737"/>
    </source>
</evidence>
<keyword evidence="5" id="KW-0677">Repeat</keyword>
<accession>A0AAU9CAK0</accession>
<dbReference type="CDD" id="cd10839">
    <property type="entry name" value="cpPDZ1_DegP-like"/>
    <property type="match status" value="1"/>
</dbReference>
<feature type="domain" description="PDZ" evidence="11">
    <location>
        <begin position="350"/>
        <end position="458"/>
    </location>
</feature>
<sequence>MMNRLLATLAFGVFFSLSAQGGIIPWLKGGETGTETQVPTELRRDNLPSLAPMLEHVLPAVVNIAASGKVVVENPLLQDPFFRYFFRGMPPQMERKTQSVGSGVIVDAGKGYVITNHHVVKNADTIYVILKDRRRIKAKLVGSDPETDIAVLKVKPERLQALPLGDSDALRVGDFVVAIGNPFGLGQTVTSGIVSALGRTGLGIEGYENFIQTDASINPGNSGGALVDLRGRLVGINTAIVAPSGGNVGIGFAIPINMAHQVMQQIIKYGEVKRGMLGVQVQDLTPELAEAMGIDVKEGALISGVTKGSAAEKAGLKPGDVIIGFDGKRVKNSAQLRNLVGLKRVGDKAEVELIRDGKRMTMTVTIGKPIAEGGPVTDIPMLEGAYLSDIPPDHPLYGEIQGVLVAGVEMGSPAWQAGLRKGDIILSVNRKRVKSVAEFLQAARQSPARLLLRIQRGNFSLFLVLER</sequence>
<feature type="binding site" evidence="10">
    <location>
        <position position="118"/>
    </location>
    <ligand>
        <name>substrate</name>
    </ligand>
</feature>
<evidence type="ECO:0000256" key="6">
    <source>
        <dbReference type="ARBA" id="ARBA00022764"/>
    </source>
</evidence>
<evidence type="ECO:0000256" key="10">
    <source>
        <dbReference type="PIRSR" id="PIRSR611782-2"/>
    </source>
</evidence>
<keyword evidence="6" id="KW-0574">Periplasm</keyword>
<feature type="active site" description="Charge relay system" evidence="9">
    <location>
        <position position="222"/>
    </location>
</feature>
<feature type="domain" description="PDZ" evidence="11">
    <location>
        <begin position="266"/>
        <end position="357"/>
    </location>
</feature>
<dbReference type="GO" id="GO:0004252">
    <property type="term" value="F:serine-type endopeptidase activity"/>
    <property type="evidence" value="ECO:0007669"/>
    <property type="project" value="InterPro"/>
</dbReference>
<evidence type="ECO:0000256" key="4">
    <source>
        <dbReference type="ARBA" id="ARBA00022729"/>
    </source>
</evidence>
<dbReference type="Pfam" id="PF13180">
    <property type="entry name" value="PDZ_2"/>
    <property type="match status" value="1"/>
</dbReference>
<evidence type="ECO:0000256" key="3">
    <source>
        <dbReference type="ARBA" id="ARBA00022670"/>
    </source>
</evidence>
<dbReference type="PROSITE" id="PS50106">
    <property type="entry name" value="PDZ"/>
    <property type="match status" value="2"/>
</dbReference>
<dbReference type="Proteomes" id="UP001321450">
    <property type="component" value="Chromosome"/>
</dbReference>
<feature type="binding site" evidence="10">
    <location>
        <position position="148"/>
    </location>
    <ligand>
        <name>substrate</name>
    </ligand>
</feature>
<feature type="active site" description="Charge relay system" evidence="9">
    <location>
        <position position="118"/>
    </location>
</feature>
<dbReference type="InterPro" id="IPR041489">
    <property type="entry name" value="PDZ_6"/>
</dbReference>
<dbReference type="GO" id="GO:0042597">
    <property type="term" value="C:periplasmic space"/>
    <property type="evidence" value="ECO:0007669"/>
    <property type="project" value="UniProtKB-SubCell"/>
</dbReference>
<dbReference type="InterPro" id="IPR011782">
    <property type="entry name" value="Pept_S1C_Do"/>
</dbReference>
<dbReference type="FunFam" id="2.40.10.10:FF:000001">
    <property type="entry name" value="Periplasmic serine protease DegS"/>
    <property type="match status" value="1"/>
</dbReference>
<dbReference type="Gene3D" id="2.30.42.10">
    <property type="match status" value="2"/>
</dbReference>
<dbReference type="RefSeq" id="WP_286291857.1">
    <property type="nucleotide sequence ID" value="NZ_AP024718.1"/>
</dbReference>
<name>A0AAU9CAK0_9GAMM</name>
<dbReference type="Pfam" id="PF17820">
    <property type="entry name" value="PDZ_6"/>
    <property type="match status" value="1"/>
</dbReference>
<dbReference type="SUPFAM" id="SSF50494">
    <property type="entry name" value="Trypsin-like serine proteases"/>
    <property type="match status" value="1"/>
</dbReference>
<dbReference type="PRINTS" id="PR00834">
    <property type="entry name" value="PROTEASES2C"/>
</dbReference>
<dbReference type="InterPro" id="IPR036034">
    <property type="entry name" value="PDZ_sf"/>
</dbReference>
<keyword evidence="3 12" id="KW-0645">Protease</keyword>
<evidence type="ECO:0000256" key="2">
    <source>
        <dbReference type="ARBA" id="ARBA00010541"/>
    </source>
</evidence>
<feature type="active site" description="Charge relay system" evidence="9">
    <location>
        <position position="148"/>
    </location>
</feature>
<dbReference type="PANTHER" id="PTHR22939">
    <property type="entry name" value="SERINE PROTEASE FAMILY S1C HTRA-RELATED"/>
    <property type="match status" value="1"/>
</dbReference>
<dbReference type="Gene3D" id="2.40.10.120">
    <property type="match status" value="1"/>
</dbReference>
<proteinExistence type="inferred from homology"/>
<keyword evidence="7" id="KW-0378">Hydrolase</keyword>
<dbReference type="PANTHER" id="PTHR22939:SF129">
    <property type="entry name" value="SERINE PROTEASE HTRA2, MITOCHONDRIAL"/>
    <property type="match status" value="1"/>
</dbReference>
<dbReference type="GO" id="GO:0006508">
    <property type="term" value="P:proteolysis"/>
    <property type="evidence" value="ECO:0007669"/>
    <property type="project" value="UniProtKB-KW"/>
</dbReference>
<dbReference type="InterPro" id="IPR009003">
    <property type="entry name" value="Peptidase_S1_PA"/>
</dbReference>
<dbReference type="InterPro" id="IPR001478">
    <property type="entry name" value="PDZ"/>
</dbReference>
<dbReference type="KEGG" id="meiy:MIN45_P1878"/>
<evidence type="ECO:0000259" key="11">
    <source>
        <dbReference type="PROSITE" id="PS50106"/>
    </source>
</evidence>
<comment type="subcellular location">
    <subcellularLocation>
        <location evidence="1">Periplasm</location>
    </subcellularLocation>
</comment>
<gene>
    <name evidence="12" type="ORF">MIN45_P1878</name>
</gene>
<dbReference type="AlphaFoldDB" id="A0AAU9CAK0"/>
<evidence type="ECO:0000256" key="8">
    <source>
        <dbReference type="ARBA" id="ARBA00022825"/>
    </source>
</evidence>
<keyword evidence="8" id="KW-0720">Serine protease</keyword>
<reference evidence="13" key="1">
    <citation type="journal article" date="2024" name="Int. J. Syst. Evol. Microbiol.">
        <title>Methylomarinovum tepidoasis sp. nov., a moderately thermophilic methanotroph of the family Methylothermaceae isolated from a deep-sea hydrothermal field.</title>
        <authorList>
            <person name="Hirayama H."/>
            <person name="Takaki Y."/>
            <person name="Abe M."/>
            <person name="Miyazaki M."/>
            <person name="Uematsu K."/>
            <person name="Matsui Y."/>
            <person name="Takai K."/>
        </authorList>
    </citation>
    <scope>NUCLEOTIDE SEQUENCE [LARGE SCALE GENOMIC DNA]</scope>
    <source>
        <strain evidence="13">IN45</strain>
    </source>
</reference>
<dbReference type="SUPFAM" id="SSF50156">
    <property type="entry name" value="PDZ domain-like"/>
    <property type="match status" value="2"/>
</dbReference>
<dbReference type="Pfam" id="PF13365">
    <property type="entry name" value="Trypsin_2"/>
    <property type="match status" value="1"/>
</dbReference>
<dbReference type="SMART" id="SM00228">
    <property type="entry name" value="PDZ"/>
    <property type="match status" value="2"/>
</dbReference>